<evidence type="ECO:0000313" key="2">
    <source>
        <dbReference type="Proteomes" id="UP000434052"/>
    </source>
</evidence>
<dbReference type="AlphaFoldDB" id="A0A6P1ZAC2"/>
<proteinExistence type="predicted"/>
<sequence length="74" mass="8099">MRAMEKGFDLKLIVSLSSGQYLGDFGVVLTQVAEVFLDAFADGPWFGLSNSATFNVGNKLTTKIRKWDQKAVGI</sequence>
<accession>A0A6P1ZAC2</accession>
<gene>
    <name evidence="1" type="ORF">DQK91_22060</name>
</gene>
<evidence type="ECO:0000313" key="1">
    <source>
        <dbReference type="EMBL" id="TVM29318.1"/>
    </source>
</evidence>
<reference evidence="1 2" key="1">
    <citation type="submission" date="2018-06" db="EMBL/GenBank/DDBJ databases">
        <title>Complete genome of Desulfovibrio marinus P48SEP.</title>
        <authorList>
            <person name="Crispim J.S."/>
            <person name="Vidigal P.M.P."/>
            <person name="Silva L.C.F."/>
            <person name="Araujo L.C."/>
            <person name="Laguardia C.N."/>
            <person name="Dias R.S."/>
            <person name="Sousa M.P."/>
            <person name="Paula S.O."/>
            <person name="Silva C."/>
        </authorList>
    </citation>
    <scope>NUCLEOTIDE SEQUENCE [LARGE SCALE GENOMIC DNA]</scope>
    <source>
        <strain evidence="1 2">P48SEP</strain>
    </source>
</reference>
<protein>
    <submittedName>
        <fullName evidence="1">Uncharacterized protein</fullName>
    </submittedName>
</protein>
<comment type="caution">
    <text evidence="1">The sequence shown here is derived from an EMBL/GenBank/DDBJ whole genome shotgun (WGS) entry which is preliminary data.</text>
</comment>
<name>A0A6P1ZAC2_9BACT</name>
<organism evidence="1 2">
    <name type="scientific">Oceanidesulfovibrio marinus</name>
    <dbReference type="NCBI Taxonomy" id="370038"/>
    <lineage>
        <taxon>Bacteria</taxon>
        <taxon>Pseudomonadati</taxon>
        <taxon>Thermodesulfobacteriota</taxon>
        <taxon>Desulfovibrionia</taxon>
        <taxon>Desulfovibrionales</taxon>
        <taxon>Desulfovibrionaceae</taxon>
        <taxon>Oceanidesulfovibrio</taxon>
    </lineage>
</organism>
<dbReference type="EMBL" id="QMIF01000073">
    <property type="protein sequence ID" value="TVM29318.1"/>
    <property type="molecule type" value="Genomic_DNA"/>
</dbReference>
<dbReference type="Proteomes" id="UP000434052">
    <property type="component" value="Unassembled WGS sequence"/>
</dbReference>